<comment type="caution">
    <text evidence="2">The sequence shown here is derived from an EMBL/GenBank/DDBJ whole genome shotgun (WGS) entry which is preliminary data.</text>
</comment>
<proteinExistence type="predicted"/>
<organism evidence="2">
    <name type="scientific">marine sediment metagenome</name>
    <dbReference type="NCBI Taxonomy" id="412755"/>
    <lineage>
        <taxon>unclassified sequences</taxon>
        <taxon>metagenomes</taxon>
        <taxon>ecological metagenomes</taxon>
    </lineage>
</organism>
<name>A0A0F9I495_9ZZZZ</name>
<keyword evidence="1" id="KW-1133">Transmembrane helix</keyword>
<dbReference type="AlphaFoldDB" id="A0A0F9I495"/>
<keyword evidence="1" id="KW-0812">Transmembrane</keyword>
<feature type="transmembrane region" description="Helical" evidence="1">
    <location>
        <begin position="43"/>
        <end position="71"/>
    </location>
</feature>
<gene>
    <name evidence="2" type="ORF">LCGC14_1626200</name>
</gene>
<protein>
    <submittedName>
        <fullName evidence="2">Uncharacterized protein</fullName>
    </submittedName>
</protein>
<accession>A0A0F9I495</accession>
<sequence length="73" mass="8210">MARIPWRWTVMREPLEKKRRYRPSRMRATVAAENPAGLIPLTAVILVTFISGLIIGAFMAMVLVPFLAIVLMG</sequence>
<reference evidence="2" key="1">
    <citation type="journal article" date="2015" name="Nature">
        <title>Complex archaea that bridge the gap between prokaryotes and eukaryotes.</title>
        <authorList>
            <person name="Spang A."/>
            <person name="Saw J.H."/>
            <person name="Jorgensen S.L."/>
            <person name="Zaremba-Niedzwiedzka K."/>
            <person name="Martijn J."/>
            <person name="Lind A.E."/>
            <person name="van Eijk R."/>
            <person name="Schleper C."/>
            <person name="Guy L."/>
            <person name="Ettema T.J."/>
        </authorList>
    </citation>
    <scope>NUCLEOTIDE SEQUENCE</scope>
</reference>
<dbReference type="EMBL" id="LAZR01013353">
    <property type="protein sequence ID" value="KKM22352.1"/>
    <property type="molecule type" value="Genomic_DNA"/>
</dbReference>
<evidence type="ECO:0000256" key="1">
    <source>
        <dbReference type="SAM" id="Phobius"/>
    </source>
</evidence>
<evidence type="ECO:0000313" key="2">
    <source>
        <dbReference type="EMBL" id="KKM22352.1"/>
    </source>
</evidence>
<keyword evidence="1" id="KW-0472">Membrane</keyword>